<keyword evidence="14" id="KW-1185">Reference proteome</keyword>
<dbReference type="Pfam" id="PF04995">
    <property type="entry name" value="CcmD"/>
    <property type="match status" value="1"/>
</dbReference>
<comment type="function">
    <text evidence="1 12">Required for the export of heme to the periplasm for the biogenesis of c-type cytochromes.</text>
</comment>
<evidence type="ECO:0000256" key="10">
    <source>
        <dbReference type="ARBA" id="ARBA00022989"/>
    </source>
</evidence>
<evidence type="ECO:0000256" key="9">
    <source>
        <dbReference type="ARBA" id="ARBA00022748"/>
    </source>
</evidence>
<evidence type="ECO:0000256" key="5">
    <source>
        <dbReference type="ARBA" id="ARBA00022448"/>
    </source>
</evidence>
<comment type="similarity">
    <text evidence="3 12">Belongs to the CcmD/CycX/HelD family.</text>
</comment>
<organism evidence="13 14">
    <name type="scientific">Allosphingosinicella indica</name>
    <dbReference type="NCBI Taxonomy" id="941907"/>
    <lineage>
        <taxon>Bacteria</taxon>
        <taxon>Pseudomonadati</taxon>
        <taxon>Pseudomonadota</taxon>
        <taxon>Alphaproteobacteria</taxon>
        <taxon>Sphingomonadales</taxon>
        <taxon>Sphingomonadaceae</taxon>
        <taxon>Allosphingosinicella</taxon>
    </lineage>
</organism>
<feature type="transmembrane region" description="Helical" evidence="12">
    <location>
        <begin position="6"/>
        <end position="27"/>
    </location>
</feature>
<evidence type="ECO:0000256" key="1">
    <source>
        <dbReference type="ARBA" id="ARBA00002442"/>
    </source>
</evidence>
<keyword evidence="9 12" id="KW-0201">Cytochrome c-type biogenesis</keyword>
<protein>
    <recommendedName>
        <fullName evidence="4 12">Heme exporter protein D</fullName>
    </recommendedName>
</protein>
<dbReference type="GO" id="GO:0005886">
    <property type="term" value="C:plasma membrane"/>
    <property type="evidence" value="ECO:0007669"/>
    <property type="project" value="UniProtKB-SubCell"/>
</dbReference>
<evidence type="ECO:0000313" key="13">
    <source>
        <dbReference type="EMBL" id="SMF75933.1"/>
    </source>
</evidence>
<dbReference type="AlphaFoldDB" id="A0A1X7GX48"/>
<accession>A0A1X7GX48</accession>
<evidence type="ECO:0000313" key="14">
    <source>
        <dbReference type="Proteomes" id="UP000192934"/>
    </source>
</evidence>
<dbReference type="RefSeq" id="WP_157123817.1">
    <property type="nucleotide sequence ID" value="NZ_LT840185.1"/>
</dbReference>
<gene>
    <name evidence="13" type="ORF">SAMN06295910_2399</name>
</gene>
<evidence type="ECO:0000256" key="12">
    <source>
        <dbReference type="RuleBase" id="RU363101"/>
    </source>
</evidence>
<evidence type="ECO:0000256" key="8">
    <source>
        <dbReference type="ARBA" id="ARBA00022692"/>
    </source>
</evidence>
<keyword evidence="11 12" id="KW-0472">Membrane</keyword>
<evidence type="ECO:0000256" key="2">
    <source>
        <dbReference type="ARBA" id="ARBA00004377"/>
    </source>
</evidence>
<dbReference type="Proteomes" id="UP000192934">
    <property type="component" value="Chromosome I"/>
</dbReference>
<proteinExistence type="inferred from homology"/>
<keyword evidence="8 12" id="KW-0812">Transmembrane</keyword>
<evidence type="ECO:0000256" key="11">
    <source>
        <dbReference type="ARBA" id="ARBA00023136"/>
    </source>
</evidence>
<comment type="subcellular location">
    <subcellularLocation>
        <location evidence="2 12">Cell inner membrane</location>
        <topology evidence="2 12">Single-pass membrane protein</topology>
    </subcellularLocation>
</comment>
<dbReference type="GO" id="GO:0015886">
    <property type="term" value="P:heme transport"/>
    <property type="evidence" value="ECO:0007669"/>
    <property type="project" value="InterPro"/>
</dbReference>
<sequence length="43" mass="4792">MNHWPFIAGAYAITVIGTLGTLLWSYAAMRRAEAEADALRREP</sequence>
<evidence type="ECO:0000256" key="3">
    <source>
        <dbReference type="ARBA" id="ARBA00008741"/>
    </source>
</evidence>
<evidence type="ECO:0000256" key="6">
    <source>
        <dbReference type="ARBA" id="ARBA00022475"/>
    </source>
</evidence>
<keyword evidence="10 12" id="KW-1133">Transmembrane helix</keyword>
<keyword evidence="5 12" id="KW-0813">Transport</keyword>
<reference evidence="14" key="1">
    <citation type="submission" date="2017-04" db="EMBL/GenBank/DDBJ databases">
        <authorList>
            <person name="Varghese N."/>
            <person name="Submissions S."/>
        </authorList>
    </citation>
    <scope>NUCLEOTIDE SEQUENCE [LARGE SCALE GENOMIC DNA]</scope>
    <source>
        <strain evidence="14">Dd16</strain>
    </source>
</reference>
<name>A0A1X7GX48_9SPHN</name>
<dbReference type="InterPro" id="IPR007078">
    <property type="entry name" value="Haem_export_protD_CcmD"/>
</dbReference>
<evidence type="ECO:0000256" key="4">
    <source>
        <dbReference type="ARBA" id="ARBA00016461"/>
    </source>
</evidence>
<dbReference type="EMBL" id="LT840185">
    <property type="protein sequence ID" value="SMF75933.1"/>
    <property type="molecule type" value="Genomic_DNA"/>
</dbReference>
<keyword evidence="6 12" id="KW-1003">Cell membrane</keyword>
<evidence type="ECO:0000256" key="7">
    <source>
        <dbReference type="ARBA" id="ARBA00022519"/>
    </source>
</evidence>
<keyword evidence="7 12" id="KW-0997">Cell inner membrane</keyword>
<dbReference type="GO" id="GO:0017004">
    <property type="term" value="P:cytochrome complex assembly"/>
    <property type="evidence" value="ECO:0007669"/>
    <property type="project" value="UniProtKB-KW"/>
</dbReference>